<organism evidence="7 8">
    <name type="scientific">Gossypium trilobum</name>
    <dbReference type="NCBI Taxonomy" id="34281"/>
    <lineage>
        <taxon>Eukaryota</taxon>
        <taxon>Viridiplantae</taxon>
        <taxon>Streptophyta</taxon>
        <taxon>Embryophyta</taxon>
        <taxon>Tracheophyta</taxon>
        <taxon>Spermatophyta</taxon>
        <taxon>Magnoliopsida</taxon>
        <taxon>eudicotyledons</taxon>
        <taxon>Gunneridae</taxon>
        <taxon>Pentapetalae</taxon>
        <taxon>rosids</taxon>
        <taxon>malvids</taxon>
        <taxon>Malvales</taxon>
        <taxon>Malvaceae</taxon>
        <taxon>Malvoideae</taxon>
        <taxon>Gossypium</taxon>
    </lineage>
</organism>
<dbReference type="AlphaFoldDB" id="A0A7J9EQG2"/>
<dbReference type="PANTHER" id="PTHR32444:SF128">
    <property type="entry name" value="CURCULIN-LIKE (MANNOSE-BINDING) LECTIN FAMILY PROTEIN"/>
    <property type="match status" value="1"/>
</dbReference>
<keyword evidence="2" id="KW-1015">Disulfide bond</keyword>
<evidence type="ECO:0000256" key="3">
    <source>
        <dbReference type="ARBA" id="ARBA00023180"/>
    </source>
</evidence>
<gene>
    <name evidence="7" type="ORF">Gotri_009935</name>
</gene>
<dbReference type="PROSITE" id="PS50927">
    <property type="entry name" value="BULB_LECTIN"/>
    <property type="match status" value="1"/>
</dbReference>
<comment type="caution">
    <text evidence="7">The sequence shown here is derived from an EMBL/GenBank/DDBJ whole genome shotgun (WGS) entry which is preliminary data.</text>
</comment>
<keyword evidence="8" id="KW-1185">Reference proteome</keyword>
<dbReference type="SMART" id="SM00108">
    <property type="entry name" value="B_lectin"/>
    <property type="match status" value="1"/>
</dbReference>
<dbReference type="Pfam" id="PF01453">
    <property type="entry name" value="B_lectin"/>
    <property type="match status" value="1"/>
</dbReference>
<keyword evidence="4" id="KW-0812">Transmembrane</keyword>
<dbReference type="Gene3D" id="2.90.10.10">
    <property type="entry name" value="Bulb-type lectin domain"/>
    <property type="match status" value="1"/>
</dbReference>
<feature type="transmembrane region" description="Helical" evidence="4">
    <location>
        <begin position="240"/>
        <end position="258"/>
    </location>
</feature>
<feature type="signal peptide" evidence="5">
    <location>
        <begin position="1"/>
        <end position="24"/>
    </location>
</feature>
<evidence type="ECO:0000256" key="2">
    <source>
        <dbReference type="ARBA" id="ARBA00023157"/>
    </source>
</evidence>
<keyword evidence="4" id="KW-0472">Membrane</keyword>
<dbReference type="SUPFAM" id="SSF51110">
    <property type="entry name" value="alpha-D-mannose-specific plant lectins"/>
    <property type="match status" value="1"/>
</dbReference>
<name>A0A7J9EQG2_9ROSI</name>
<evidence type="ECO:0000313" key="8">
    <source>
        <dbReference type="Proteomes" id="UP000593568"/>
    </source>
</evidence>
<feature type="chain" id="PRO_5029909288" description="Bulb-type lectin domain-containing protein" evidence="5">
    <location>
        <begin position="25"/>
        <end position="271"/>
    </location>
</feature>
<evidence type="ECO:0000256" key="1">
    <source>
        <dbReference type="ARBA" id="ARBA00022729"/>
    </source>
</evidence>
<evidence type="ECO:0000259" key="6">
    <source>
        <dbReference type="PROSITE" id="PS50927"/>
    </source>
</evidence>
<evidence type="ECO:0000256" key="5">
    <source>
        <dbReference type="SAM" id="SignalP"/>
    </source>
</evidence>
<dbReference type="EMBL" id="JABEZW010000009">
    <property type="protein sequence ID" value="MBA0774745.1"/>
    <property type="molecule type" value="Genomic_DNA"/>
</dbReference>
<evidence type="ECO:0000313" key="7">
    <source>
        <dbReference type="EMBL" id="MBA0774745.1"/>
    </source>
</evidence>
<dbReference type="Proteomes" id="UP000593568">
    <property type="component" value="Unassembled WGS sequence"/>
</dbReference>
<dbReference type="InterPro" id="IPR001480">
    <property type="entry name" value="Bulb-type_lectin_dom"/>
</dbReference>
<sequence length="271" mass="29491">MGNKRRQLIFLISSFTCIICLAAGQELKDAESGYLPQPADRKAVWVANRDNPLFDKFGILIIDEVGSLKVSHGGGSPFVLSSPARTASNVSATLLDSGNFIIRELSSDGSTKRILWQSFDYPTDTLLPGMKLGINFKTGHNWSLSSWISDAVPANGSFTLGVDPSGASQWIISWKGYTENEEERYFFSTNKNHSLSGYSITSSGEILERSKAAPFRSCGLYRSNNLPTGCIQPTAHKCTFMIAMPIALAIILVSHLLMMTEPPVATSGAEE</sequence>
<reference evidence="7 8" key="1">
    <citation type="journal article" date="2019" name="Genome Biol. Evol.">
        <title>Insights into the evolution of the New World diploid cottons (Gossypium, subgenus Houzingenia) based on genome sequencing.</title>
        <authorList>
            <person name="Grover C.E."/>
            <person name="Arick M.A. 2nd"/>
            <person name="Thrash A."/>
            <person name="Conover J.L."/>
            <person name="Sanders W.S."/>
            <person name="Peterson D.G."/>
            <person name="Frelichowski J.E."/>
            <person name="Scheffler J.A."/>
            <person name="Scheffler B.E."/>
            <person name="Wendel J.F."/>
        </authorList>
    </citation>
    <scope>NUCLEOTIDE SEQUENCE [LARGE SCALE GENOMIC DNA]</scope>
    <source>
        <strain evidence="7">8</strain>
        <tissue evidence="7">Leaf</tissue>
    </source>
</reference>
<dbReference type="PANTHER" id="PTHR32444">
    <property type="entry name" value="BULB-TYPE LECTIN DOMAIN-CONTAINING PROTEIN"/>
    <property type="match status" value="1"/>
</dbReference>
<proteinExistence type="predicted"/>
<keyword evidence="3" id="KW-0325">Glycoprotein</keyword>
<dbReference type="InterPro" id="IPR036426">
    <property type="entry name" value="Bulb-type_lectin_dom_sf"/>
</dbReference>
<accession>A0A7J9EQG2</accession>
<protein>
    <recommendedName>
        <fullName evidence="6">Bulb-type lectin domain-containing protein</fullName>
    </recommendedName>
</protein>
<evidence type="ECO:0000256" key="4">
    <source>
        <dbReference type="SAM" id="Phobius"/>
    </source>
</evidence>
<keyword evidence="4" id="KW-1133">Transmembrane helix</keyword>
<feature type="domain" description="Bulb-type lectin" evidence="6">
    <location>
        <begin position="1"/>
        <end position="115"/>
    </location>
</feature>
<keyword evidence="1 5" id="KW-0732">Signal</keyword>